<protein>
    <submittedName>
        <fullName evidence="2">Uncharacterized protein</fullName>
    </submittedName>
</protein>
<feature type="compositionally biased region" description="Basic and acidic residues" evidence="1">
    <location>
        <begin position="1"/>
        <end position="24"/>
    </location>
</feature>
<accession>A0AAW0MJU8</accession>
<comment type="caution">
    <text evidence="2">The sequence shown here is derived from an EMBL/GenBank/DDBJ whole genome shotgun (WGS) entry which is preliminary data.</text>
</comment>
<dbReference type="Proteomes" id="UP001460270">
    <property type="component" value="Unassembled WGS sequence"/>
</dbReference>
<reference evidence="3" key="1">
    <citation type="submission" date="2024-04" db="EMBL/GenBank/DDBJ databases">
        <title>Salinicola lusitanus LLJ914,a marine bacterium isolated from the Okinawa Trough.</title>
        <authorList>
            <person name="Li J."/>
        </authorList>
    </citation>
    <scope>NUCLEOTIDE SEQUENCE [LARGE SCALE GENOMIC DNA]</scope>
</reference>
<sequence length="99" mass="11017">MNEIRESCEKDERGLRAHERESTKPARTSCSRNEETSEGVNQGEREQRESSASSCGRASTFHSTLDQATTRPLSTKPPTPPNPLPEPSYKHTPHSLLQA</sequence>
<dbReference type="AlphaFoldDB" id="A0AAW0MJU8"/>
<evidence type="ECO:0000313" key="3">
    <source>
        <dbReference type="Proteomes" id="UP001460270"/>
    </source>
</evidence>
<proteinExistence type="predicted"/>
<feature type="region of interest" description="Disordered" evidence="1">
    <location>
        <begin position="1"/>
        <end position="99"/>
    </location>
</feature>
<evidence type="ECO:0000313" key="2">
    <source>
        <dbReference type="EMBL" id="KAK7880385.1"/>
    </source>
</evidence>
<feature type="compositionally biased region" description="Pro residues" evidence="1">
    <location>
        <begin position="75"/>
        <end position="86"/>
    </location>
</feature>
<keyword evidence="3" id="KW-1185">Reference proteome</keyword>
<organism evidence="2 3">
    <name type="scientific">Mugilogobius chulae</name>
    <name type="common">yellowstripe goby</name>
    <dbReference type="NCBI Taxonomy" id="88201"/>
    <lineage>
        <taxon>Eukaryota</taxon>
        <taxon>Metazoa</taxon>
        <taxon>Chordata</taxon>
        <taxon>Craniata</taxon>
        <taxon>Vertebrata</taxon>
        <taxon>Euteleostomi</taxon>
        <taxon>Actinopterygii</taxon>
        <taxon>Neopterygii</taxon>
        <taxon>Teleostei</taxon>
        <taxon>Neoteleostei</taxon>
        <taxon>Acanthomorphata</taxon>
        <taxon>Gobiaria</taxon>
        <taxon>Gobiiformes</taxon>
        <taxon>Gobioidei</taxon>
        <taxon>Gobiidae</taxon>
        <taxon>Gobionellinae</taxon>
        <taxon>Mugilogobius</taxon>
    </lineage>
</organism>
<dbReference type="EMBL" id="JBBPFD010000106">
    <property type="protein sequence ID" value="KAK7880385.1"/>
    <property type="molecule type" value="Genomic_DNA"/>
</dbReference>
<feature type="compositionally biased region" description="Polar residues" evidence="1">
    <location>
        <begin position="50"/>
        <end position="68"/>
    </location>
</feature>
<name>A0AAW0MJU8_9GOBI</name>
<evidence type="ECO:0000256" key="1">
    <source>
        <dbReference type="SAM" id="MobiDB-lite"/>
    </source>
</evidence>
<gene>
    <name evidence="2" type="ORF">WMY93_032975</name>
</gene>